<reference evidence="1" key="1">
    <citation type="submission" date="2020-04" db="EMBL/GenBank/DDBJ databases">
        <authorList>
            <person name="Alioto T."/>
            <person name="Alioto T."/>
            <person name="Gomez Garrido J."/>
        </authorList>
    </citation>
    <scope>NUCLEOTIDE SEQUENCE</scope>
    <source>
        <strain evidence="1">A484AB</strain>
    </source>
</reference>
<keyword evidence="2" id="KW-1185">Reference proteome</keyword>
<comment type="caution">
    <text evidence="1">The sequence shown here is derived from an EMBL/GenBank/DDBJ whole genome shotgun (WGS) entry which is preliminary data.</text>
</comment>
<evidence type="ECO:0000313" key="1">
    <source>
        <dbReference type="EMBL" id="CAB4046195.1"/>
    </source>
</evidence>
<accession>A0A6S7KKZ1</accession>
<gene>
    <name evidence="1" type="ORF">PACLA_8A032548</name>
</gene>
<name>A0A6S7KKZ1_PARCT</name>
<feature type="non-terminal residue" evidence="1">
    <location>
        <position position="1"/>
    </location>
</feature>
<dbReference type="EMBL" id="CACRXK020047266">
    <property type="protein sequence ID" value="CAB4046195.1"/>
    <property type="molecule type" value="Genomic_DNA"/>
</dbReference>
<sequence length="141" mass="14860">LGAEILDVRDRVPVGLGDGVEPLEVAARAPGTVGLRDEVERRCPRAVGAAYDALFLHPVELLFDDGQLVRRQAAGAGEHGGPRGLDGALDRVLRRRLVVALRDSWELAEDGGPLGVGFDAVHEGGFCLVETSEGVEAVSLT</sequence>
<dbReference type="AlphaFoldDB" id="A0A6S7KKZ1"/>
<dbReference type="Proteomes" id="UP001152795">
    <property type="component" value="Unassembled WGS sequence"/>
</dbReference>
<organism evidence="1 2">
    <name type="scientific">Paramuricea clavata</name>
    <name type="common">Red gorgonian</name>
    <name type="synonym">Violescent sea-whip</name>
    <dbReference type="NCBI Taxonomy" id="317549"/>
    <lineage>
        <taxon>Eukaryota</taxon>
        <taxon>Metazoa</taxon>
        <taxon>Cnidaria</taxon>
        <taxon>Anthozoa</taxon>
        <taxon>Octocorallia</taxon>
        <taxon>Malacalcyonacea</taxon>
        <taxon>Plexauridae</taxon>
        <taxon>Paramuricea</taxon>
    </lineage>
</organism>
<protein>
    <submittedName>
        <fullName evidence="1">Uncharacterized protein</fullName>
    </submittedName>
</protein>
<evidence type="ECO:0000313" key="2">
    <source>
        <dbReference type="Proteomes" id="UP001152795"/>
    </source>
</evidence>
<proteinExistence type="predicted"/>